<dbReference type="InterPro" id="IPR013962">
    <property type="entry name" value="DASH_Dam1"/>
</dbReference>
<dbReference type="GO" id="GO:0042729">
    <property type="term" value="C:DASH complex"/>
    <property type="evidence" value="ECO:0007669"/>
    <property type="project" value="InterPro"/>
</dbReference>
<reference evidence="2" key="1">
    <citation type="submission" date="2022-07" db="EMBL/GenBank/DDBJ databases">
        <title>Phylogenomic reconstructions and comparative analyses of Kickxellomycotina fungi.</title>
        <authorList>
            <person name="Reynolds N.K."/>
            <person name="Stajich J.E."/>
            <person name="Barry K."/>
            <person name="Grigoriev I.V."/>
            <person name="Crous P."/>
            <person name="Smith M.E."/>
        </authorList>
    </citation>
    <scope>NUCLEOTIDE SEQUENCE</scope>
    <source>
        <strain evidence="2">RSA 567</strain>
    </source>
</reference>
<evidence type="ECO:0000313" key="3">
    <source>
        <dbReference type="Proteomes" id="UP001151582"/>
    </source>
</evidence>
<organism evidence="2 3">
    <name type="scientific">Dimargaris verticillata</name>
    <dbReference type="NCBI Taxonomy" id="2761393"/>
    <lineage>
        <taxon>Eukaryota</taxon>
        <taxon>Fungi</taxon>
        <taxon>Fungi incertae sedis</taxon>
        <taxon>Zoopagomycota</taxon>
        <taxon>Kickxellomycotina</taxon>
        <taxon>Dimargaritomycetes</taxon>
        <taxon>Dimargaritales</taxon>
        <taxon>Dimargaritaceae</taxon>
        <taxon>Dimargaris</taxon>
    </lineage>
</organism>
<dbReference type="GO" id="GO:0008608">
    <property type="term" value="P:attachment of spindle microtubules to kinetochore"/>
    <property type="evidence" value="ECO:0007669"/>
    <property type="project" value="InterPro"/>
</dbReference>
<dbReference type="Proteomes" id="UP001151582">
    <property type="component" value="Unassembled WGS sequence"/>
</dbReference>
<dbReference type="AlphaFoldDB" id="A0A9W8B6L2"/>
<gene>
    <name evidence="2" type="primary">DAM1</name>
    <name evidence="2" type="ORF">H4R34_000246</name>
</gene>
<keyword evidence="3" id="KW-1185">Reference proteome</keyword>
<dbReference type="GO" id="GO:0072686">
    <property type="term" value="C:mitotic spindle"/>
    <property type="evidence" value="ECO:0007669"/>
    <property type="project" value="InterPro"/>
</dbReference>
<evidence type="ECO:0000256" key="1">
    <source>
        <dbReference type="SAM" id="MobiDB-lite"/>
    </source>
</evidence>
<sequence>MTFIDYIETPIQEMAERLSEVQQSLDSLQELNKHFVQFNVSFGTMLMGMKAATRITEFPEASHECLVFFDLMLNRQAPPSFLPTAQSPRSDFNTIHDGLPVDETRSASQITKQAAKGNPRHPKRPQRKSQSQVIKSILDDLPAKYQELPHRHHTEAIVKGLLNNRDGMYLHELIREASLSRTKIMEYLNALVESRNVSKLSRKGLLFTLNRPKQGVS</sequence>
<dbReference type="OrthoDB" id="5586015at2759"/>
<protein>
    <submittedName>
        <fullName evidence="2">DASH complex subunit dam1</fullName>
    </submittedName>
</protein>
<dbReference type="EMBL" id="JANBQB010000005">
    <property type="protein sequence ID" value="KAJ1985069.1"/>
    <property type="molecule type" value="Genomic_DNA"/>
</dbReference>
<evidence type="ECO:0000313" key="2">
    <source>
        <dbReference type="EMBL" id="KAJ1985069.1"/>
    </source>
</evidence>
<feature type="region of interest" description="Disordered" evidence="1">
    <location>
        <begin position="98"/>
        <end position="132"/>
    </location>
</feature>
<name>A0A9W8B6L2_9FUNG</name>
<dbReference type="Pfam" id="PF08653">
    <property type="entry name" value="DASH_Dam1"/>
    <property type="match status" value="1"/>
</dbReference>
<proteinExistence type="predicted"/>
<feature type="compositionally biased region" description="Basic residues" evidence="1">
    <location>
        <begin position="118"/>
        <end position="127"/>
    </location>
</feature>
<accession>A0A9W8B6L2</accession>
<comment type="caution">
    <text evidence="2">The sequence shown here is derived from an EMBL/GenBank/DDBJ whole genome shotgun (WGS) entry which is preliminary data.</text>
</comment>